<keyword evidence="3" id="KW-1185">Reference proteome</keyword>
<feature type="non-terminal residue" evidence="2">
    <location>
        <position position="111"/>
    </location>
</feature>
<name>A0AAN6P531_9PEZI</name>
<feature type="transmembrane region" description="Helical" evidence="1">
    <location>
        <begin position="14"/>
        <end position="33"/>
    </location>
</feature>
<dbReference type="Proteomes" id="UP001303115">
    <property type="component" value="Unassembled WGS sequence"/>
</dbReference>
<gene>
    <name evidence="2" type="ORF">C8A01DRAFT_41659</name>
</gene>
<keyword evidence="1" id="KW-1133">Transmembrane helix</keyword>
<dbReference type="EMBL" id="MU854681">
    <property type="protein sequence ID" value="KAK4031906.1"/>
    <property type="molecule type" value="Genomic_DNA"/>
</dbReference>
<keyword evidence="1" id="KW-0472">Membrane</keyword>
<evidence type="ECO:0000256" key="1">
    <source>
        <dbReference type="SAM" id="Phobius"/>
    </source>
</evidence>
<feature type="transmembrane region" description="Helical" evidence="1">
    <location>
        <begin position="39"/>
        <end position="65"/>
    </location>
</feature>
<sequence length="111" mass="11887">MATLIEIIQRIRKIHFLIQIPTVLALTLFFQSLSRGRDFPAAFLLNFLCCTAATFAIQTAVALVSILGRTELLYDLSGAGGFMFVVGLSLNLGRGGGGVNGGEYGGLEEYV</sequence>
<evidence type="ECO:0000313" key="3">
    <source>
        <dbReference type="Proteomes" id="UP001303115"/>
    </source>
</evidence>
<dbReference type="AlphaFoldDB" id="A0AAN6P531"/>
<accession>A0AAN6P531</accession>
<reference evidence="3" key="1">
    <citation type="journal article" date="2023" name="Mol. Phylogenet. Evol.">
        <title>Genome-scale phylogeny and comparative genomics of the fungal order Sordariales.</title>
        <authorList>
            <person name="Hensen N."/>
            <person name="Bonometti L."/>
            <person name="Westerberg I."/>
            <person name="Brannstrom I.O."/>
            <person name="Guillou S."/>
            <person name="Cros-Aarteil S."/>
            <person name="Calhoun S."/>
            <person name="Haridas S."/>
            <person name="Kuo A."/>
            <person name="Mondo S."/>
            <person name="Pangilinan J."/>
            <person name="Riley R."/>
            <person name="LaButti K."/>
            <person name="Andreopoulos B."/>
            <person name="Lipzen A."/>
            <person name="Chen C."/>
            <person name="Yan M."/>
            <person name="Daum C."/>
            <person name="Ng V."/>
            <person name="Clum A."/>
            <person name="Steindorff A."/>
            <person name="Ohm R.A."/>
            <person name="Martin F."/>
            <person name="Silar P."/>
            <person name="Natvig D.O."/>
            <person name="Lalanne C."/>
            <person name="Gautier V."/>
            <person name="Ament-Velasquez S.L."/>
            <person name="Kruys A."/>
            <person name="Hutchinson M.I."/>
            <person name="Powell A.J."/>
            <person name="Barry K."/>
            <person name="Miller A.N."/>
            <person name="Grigoriev I.V."/>
            <person name="Debuchy R."/>
            <person name="Gladieux P."/>
            <person name="Hiltunen Thoren M."/>
            <person name="Johannesson H."/>
        </authorList>
    </citation>
    <scope>NUCLEOTIDE SEQUENCE [LARGE SCALE GENOMIC DNA]</scope>
    <source>
        <strain evidence="3">CBS 284.82</strain>
    </source>
</reference>
<proteinExistence type="predicted"/>
<protein>
    <submittedName>
        <fullName evidence="2">Uncharacterized protein</fullName>
    </submittedName>
</protein>
<evidence type="ECO:0000313" key="2">
    <source>
        <dbReference type="EMBL" id="KAK4031906.1"/>
    </source>
</evidence>
<keyword evidence="1" id="KW-0812">Transmembrane</keyword>
<feature type="transmembrane region" description="Helical" evidence="1">
    <location>
        <begin position="72"/>
        <end position="90"/>
    </location>
</feature>
<organism evidence="2 3">
    <name type="scientific">Parachaetomium inaequale</name>
    <dbReference type="NCBI Taxonomy" id="2588326"/>
    <lineage>
        <taxon>Eukaryota</taxon>
        <taxon>Fungi</taxon>
        <taxon>Dikarya</taxon>
        <taxon>Ascomycota</taxon>
        <taxon>Pezizomycotina</taxon>
        <taxon>Sordariomycetes</taxon>
        <taxon>Sordariomycetidae</taxon>
        <taxon>Sordariales</taxon>
        <taxon>Chaetomiaceae</taxon>
        <taxon>Parachaetomium</taxon>
    </lineage>
</organism>
<comment type="caution">
    <text evidence="2">The sequence shown here is derived from an EMBL/GenBank/DDBJ whole genome shotgun (WGS) entry which is preliminary data.</text>
</comment>